<feature type="region of interest" description="Disordered" evidence="19">
    <location>
        <begin position="115"/>
        <end position="145"/>
    </location>
</feature>
<dbReference type="GO" id="GO:0005634">
    <property type="term" value="C:nucleus"/>
    <property type="evidence" value="ECO:0007669"/>
    <property type="project" value="UniProtKB-SubCell"/>
</dbReference>
<dbReference type="InterPro" id="IPR027417">
    <property type="entry name" value="P-loop_NTPase"/>
</dbReference>
<feature type="domain" description="DNA helicase Pif1-like 2B" evidence="22">
    <location>
        <begin position="489"/>
        <end position="530"/>
    </location>
</feature>
<dbReference type="Pfam" id="PF21530">
    <property type="entry name" value="Pif1_2B_dom"/>
    <property type="match status" value="1"/>
</dbReference>
<keyword evidence="15 18" id="KW-0234">DNA repair</keyword>
<keyword evidence="12 18" id="KW-0238">DNA-binding</keyword>
<evidence type="ECO:0000256" key="15">
    <source>
        <dbReference type="ARBA" id="ARBA00023204"/>
    </source>
</evidence>
<keyword evidence="4" id="KW-0479">Metal-binding</keyword>
<evidence type="ECO:0000256" key="19">
    <source>
        <dbReference type="SAM" id="MobiDB-lite"/>
    </source>
</evidence>
<keyword evidence="14 18" id="KW-0233">DNA recombination</keyword>
<evidence type="ECO:0000313" key="23">
    <source>
        <dbReference type="EMBL" id="KIR44211.1"/>
    </source>
</evidence>
<evidence type="ECO:0000256" key="1">
    <source>
        <dbReference type="ARBA" id="ARBA00001946"/>
    </source>
</evidence>
<dbReference type="CDD" id="cd18809">
    <property type="entry name" value="SF1_C_RecD"/>
    <property type="match status" value="1"/>
</dbReference>
<dbReference type="InterPro" id="IPR009027">
    <property type="entry name" value="Ribosomal_bL9/RNase_H1_N"/>
</dbReference>
<dbReference type="GO" id="GO:0043139">
    <property type="term" value="F:5'-3' DNA helicase activity"/>
    <property type="evidence" value="ECO:0007669"/>
    <property type="project" value="UniProtKB-UniRule"/>
</dbReference>
<comment type="similarity">
    <text evidence="2">Belongs to the RNase H family.</text>
</comment>
<evidence type="ECO:0000256" key="16">
    <source>
        <dbReference type="ARBA" id="ARBA00023235"/>
    </source>
</evidence>
<comment type="function">
    <text evidence="18">DNA-dependent ATPase and 5'-3' DNA helicase required for the maintenance of both mitochondrial and nuclear genome stability.</text>
</comment>
<evidence type="ECO:0000256" key="12">
    <source>
        <dbReference type="ARBA" id="ARBA00023125"/>
    </source>
</evidence>
<keyword evidence="13 18" id="KW-0496">Mitochondrion</keyword>
<evidence type="ECO:0000259" key="21">
    <source>
        <dbReference type="Pfam" id="PF05970"/>
    </source>
</evidence>
<keyword evidence="5 18" id="KW-0547">Nucleotide-binding</keyword>
<evidence type="ECO:0000256" key="13">
    <source>
        <dbReference type="ARBA" id="ARBA00023128"/>
    </source>
</evidence>
<evidence type="ECO:0000256" key="4">
    <source>
        <dbReference type="ARBA" id="ARBA00022723"/>
    </source>
</evidence>
<keyword evidence="8 18" id="KW-0378">Hydrolase</keyword>
<dbReference type="Pfam" id="PF01693">
    <property type="entry name" value="Cauli_VI"/>
    <property type="match status" value="1"/>
</dbReference>
<accession>A0A0D0V9J6</accession>
<dbReference type="GO" id="GO:0006281">
    <property type="term" value="P:DNA repair"/>
    <property type="evidence" value="ECO:0007669"/>
    <property type="project" value="UniProtKB-UniRule"/>
</dbReference>
<keyword evidence="17 18" id="KW-0539">Nucleus</keyword>
<evidence type="ECO:0000256" key="10">
    <source>
        <dbReference type="ARBA" id="ARBA00022840"/>
    </source>
</evidence>
<evidence type="ECO:0000256" key="18">
    <source>
        <dbReference type="HAMAP-Rule" id="MF_03176"/>
    </source>
</evidence>
<feature type="domain" description="DNA helicase Pif1-like DEAD-box helicase" evidence="21">
    <location>
        <begin position="265"/>
        <end position="417"/>
    </location>
</feature>
<dbReference type="InterPro" id="IPR048293">
    <property type="entry name" value="PIF1_RRM3_pfh1"/>
</dbReference>
<comment type="similarity">
    <text evidence="18">Belongs to the helicase family. PIF1 subfamily.</text>
</comment>
<evidence type="ECO:0000256" key="14">
    <source>
        <dbReference type="ARBA" id="ARBA00023172"/>
    </source>
</evidence>
<organism evidence="23">
    <name type="scientific">Cryptococcus bacillisporus CA1280</name>
    <dbReference type="NCBI Taxonomy" id="1296109"/>
    <lineage>
        <taxon>Eukaryota</taxon>
        <taxon>Fungi</taxon>
        <taxon>Dikarya</taxon>
        <taxon>Basidiomycota</taxon>
        <taxon>Agaricomycotina</taxon>
        <taxon>Tremellomycetes</taxon>
        <taxon>Tremellales</taxon>
        <taxon>Cryptococcaceae</taxon>
        <taxon>Cryptococcus</taxon>
        <taxon>Cryptococcus gattii species complex</taxon>
    </lineage>
</organism>
<dbReference type="InterPro" id="IPR011320">
    <property type="entry name" value="RNase_H1_N"/>
</dbReference>
<dbReference type="PANTHER" id="PTHR47642:SF5">
    <property type="entry name" value="ATP-DEPENDENT DNA HELICASE"/>
    <property type="match status" value="1"/>
</dbReference>
<evidence type="ECO:0000256" key="6">
    <source>
        <dbReference type="ARBA" id="ARBA00022759"/>
    </source>
</evidence>
<evidence type="ECO:0000256" key="9">
    <source>
        <dbReference type="ARBA" id="ARBA00022806"/>
    </source>
</evidence>
<feature type="DNA-binding region" evidence="18">
    <location>
        <begin position="633"/>
        <end position="652"/>
    </location>
</feature>
<dbReference type="FunFam" id="3.40.970.10:FF:000001">
    <property type="entry name" value="Ribonuclease H1"/>
    <property type="match status" value="1"/>
</dbReference>
<feature type="binding site" evidence="18">
    <location>
        <begin position="209"/>
        <end position="216"/>
    </location>
    <ligand>
        <name>ATP</name>
        <dbReference type="ChEBI" id="CHEBI:30616"/>
    </ligand>
</feature>
<dbReference type="GO" id="GO:0016887">
    <property type="term" value="F:ATP hydrolysis activity"/>
    <property type="evidence" value="ECO:0007669"/>
    <property type="project" value="RHEA"/>
</dbReference>
<comment type="subcellular location">
    <subcellularLocation>
        <location evidence="18">Nucleus</location>
    </subcellularLocation>
    <subcellularLocation>
        <location evidence="18">Mitochondrion</location>
    </subcellularLocation>
</comment>
<evidence type="ECO:0000259" key="22">
    <source>
        <dbReference type="Pfam" id="PF21530"/>
    </source>
</evidence>
<feature type="compositionally biased region" description="Basic and acidic residues" evidence="19">
    <location>
        <begin position="132"/>
        <end position="145"/>
    </location>
</feature>
<dbReference type="InterPro" id="IPR051055">
    <property type="entry name" value="PIF1_helicase"/>
</dbReference>
<dbReference type="Gene3D" id="3.40.970.10">
    <property type="entry name" value="Ribonuclease H1, N-terminal domain"/>
    <property type="match status" value="1"/>
</dbReference>
<dbReference type="InterPro" id="IPR037056">
    <property type="entry name" value="RNase_H1_N_sf"/>
</dbReference>
<sequence>MPKPGFYAVRCGRRPGVYITWAECQQQVHMFPGAIFKKFPTHDEASIWASLRPQTPPLRETLRTNHKDDLKEPDDGKCNNDSPQLSSQRGWGSSSKSSSSRTLCLSYQKDFKRERSADASDTDSLGRKAKVGKHDHCEDGNEHDGFTAMDDYVSVLPPNDEASESSSIQVDGDTATAELPAAGGEPELSPQQSEILANIMNGENFFFTGSAGTGKSVLLRAIIKAFKEKEEQRERREAARSFRGWQGYREANKVEKEEVVKWSLAVTASTGMAGVNIGGTTIHSWAGIGLGVDNAEKLAAKIRANAHSRKRWRSTAALVIDEISMIDAPLLDKLDRIGRIVRNDDRPFGGIQLILTGDFFQLPPVTKGQIPQFAFEAECWPKLFSHRNIKTLTRVFRQRDDRFVKMLEAMRRGTVTLDDTALLQSLNRTVKYPDNIEPVALYPQKRDVEFVNNARLDALPGAITVYDCHDQPGFTAGGFPITKTEATAKLNKNTIWPQQLSLKEGAQIMLVTNMGDGVLVNGSTGTVVDFLTIPDAIKRGIHLPEAAIKGQTSMDLEFPVVAFAQSKFARKKVPERVIIPSMSVDILNALGQPEATRYQIPLILAWALTIHKSQGQTLERVKIDLAKIFVEGQTYVAISRAVSLDSLEILNFRPDSVKAHSKVINWARPYEEEQAAEEEWNNLEDNIGILY</sequence>
<comment type="subunit">
    <text evidence="18">Monomer.</text>
</comment>
<evidence type="ECO:0000256" key="7">
    <source>
        <dbReference type="ARBA" id="ARBA00022763"/>
    </source>
</evidence>
<evidence type="ECO:0000256" key="3">
    <source>
        <dbReference type="ARBA" id="ARBA00022722"/>
    </source>
</evidence>
<evidence type="ECO:0000256" key="2">
    <source>
        <dbReference type="ARBA" id="ARBA00005300"/>
    </source>
</evidence>
<dbReference type="EMBL" id="KN848008">
    <property type="protein sequence ID" value="KIR44211.1"/>
    <property type="molecule type" value="Genomic_DNA"/>
</dbReference>
<dbReference type="GO" id="GO:0046872">
    <property type="term" value="F:metal ion binding"/>
    <property type="evidence" value="ECO:0007669"/>
    <property type="project" value="UniProtKB-KW"/>
</dbReference>
<dbReference type="GO" id="GO:0004523">
    <property type="term" value="F:RNA-DNA hybrid ribonuclease activity"/>
    <property type="evidence" value="ECO:0007669"/>
    <property type="project" value="UniProtKB-ARBA"/>
</dbReference>
<keyword evidence="6" id="KW-0255">Endonuclease</keyword>
<gene>
    <name evidence="18" type="primary">PIF1</name>
    <name evidence="23" type="ORF">I312_06581</name>
</gene>
<dbReference type="CDD" id="cd18037">
    <property type="entry name" value="DEXSc_Pif1_like"/>
    <property type="match status" value="1"/>
</dbReference>
<keyword evidence="11" id="KW-0460">Magnesium</keyword>
<dbReference type="HOGENOM" id="CLU_001613_0_3_1"/>
<feature type="domain" description="Ribonuclease H1 N-terminal" evidence="20">
    <location>
        <begin position="6"/>
        <end position="46"/>
    </location>
</feature>
<dbReference type="EC" id="5.6.2.3" evidence="18"/>
<evidence type="ECO:0000256" key="11">
    <source>
        <dbReference type="ARBA" id="ARBA00022842"/>
    </source>
</evidence>
<protein>
    <recommendedName>
        <fullName evidence="18">ATP-dependent DNA helicase PIF1</fullName>
        <ecNumber evidence="18">5.6.2.3</ecNumber>
    </recommendedName>
    <alternativeName>
        <fullName evidence="18">DNA 5'-3' helicase PIF1</fullName>
    </alternativeName>
    <alternativeName>
        <fullName evidence="18">DNA repair and recombination helicase PIF1</fullName>
    </alternativeName>
</protein>
<keyword evidence="16 18" id="KW-0413">Isomerase</keyword>
<dbReference type="InterPro" id="IPR010285">
    <property type="entry name" value="DNA_helicase_pif1-like_DEAD"/>
</dbReference>
<evidence type="ECO:0000256" key="8">
    <source>
        <dbReference type="ARBA" id="ARBA00022801"/>
    </source>
</evidence>
<comment type="catalytic activity">
    <reaction evidence="18">
        <text>ATP + H2O = ADP + phosphate + H(+)</text>
        <dbReference type="Rhea" id="RHEA:13065"/>
        <dbReference type="ChEBI" id="CHEBI:15377"/>
        <dbReference type="ChEBI" id="CHEBI:15378"/>
        <dbReference type="ChEBI" id="CHEBI:30616"/>
        <dbReference type="ChEBI" id="CHEBI:43474"/>
        <dbReference type="ChEBI" id="CHEBI:456216"/>
        <dbReference type="EC" id="5.6.2.3"/>
    </reaction>
</comment>
<dbReference type="SUPFAM" id="SSF55658">
    <property type="entry name" value="L9 N-domain-like"/>
    <property type="match status" value="1"/>
</dbReference>
<keyword evidence="9 18" id="KW-0347">Helicase</keyword>
<feature type="compositionally biased region" description="Basic and acidic residues" evidence="19">
    <location>
        <begin position="66"/>
        <end position="78"/>
    </location>
</feature>
<dbReference type="GO" id="GO:0006310">
    <property type="term" value="P:DNA recombination"/>
    <property type="evidence" value="ECO:0007669"/>
    <property type="project" value="UniProtKB-UniRule"/>
</dbReference>
<dbReference type="SUPFAM" id="SSF52540">
    <property type="entry name" value="P-loop containing nucleoside triphosphate hydrolases"/>
    <property type="match status" value="2"/>
</dbReference>
<dbReference type="HAMAP" id="MF_03176">
    <property type="entry name" value="PIF1"/>
    <property type="match status" value="1"/>
</dbReference>
<feature type="region of interest" description="Disordered" evidence="19">
    <location>
        <begin position="66"/>
        <end position="99"/>
    </location>
</feature>
<dbReference type="OrthoDB" id="2560219at2759"/>
<comment type="cofactor">
    <cofactor evidence="1 18">
        <name>Mg(2+)</name>
        <dbReference type="ChEBI" id="CHEBI:18420"/>
    </cofactor>
</comment>
<name>A0A0D0V9J6_CRYGA</name>
<dbReference type="Gene3D" id="3.40.50.300">
    <property type="entry name" value="P-loop containing nucleotide triphosphate hydrolases"/>
    <property type="match status" value="2"/>
</dbReference>
<keyword evidence="7 18" id="KW-0227">DNA damage</keyword>
<feature type="compositionally biased region" description="Low complexity" evidence="19">
    <location>
        <begin position="86"/>
        <end position="99"/>
    </location>
</feature>
<keyword evidence="3" id="KW-0540">Nuclease</keyword>
<evidence type="ECO:0000259" key="20">
    <source>
        <dbReference type="Pfam" id="PF01693"/>
    </source>
</evidence>
<keyword evidence="10 18" id="KW-0067">ATP-binding</keyword>
<dbReference type="AlphaFoldDB" id="A0A0D0V9J6"/>
<dbReference type="GO" id="GO:0003677">
    <property type="term" value="F:DNA binding"/>
    <property type="evidence" value="ECO:0007669"/>
    <property type="project" value="UniProtKB-KW"/>
</dbReference>
<dbReference type="InterPro" id="IPR049163">
    <property type="entry name" value="Pif1-like_2B_dom"/>
</dbReference>
<dbReference type="GO" id="GO:0000723">
    <property type="term" value="P:telomere maintenance"/>
    <property type="evidence" value="ECO:0007669"/>
    <property type="project" value="InterPro"/>
</dbReference>
<dbReference type="PANTHER" id="PTHR47642">
    <property type="entry name" value="ATP-DEPENDENT DNA HELICASE"/>
    <property type="match status" value="1"/>
</dbReference>
<evidence type="ECO:0000256" key="5">
    <source>
        <dbReference type="ARBA" id="ARBA00022741"/>
    </source>
</evidence>
<feature type="domain" description="DNA helicase Pif1-like DEAD-box helicase" evidence="21">
    <location>
        <begin position="188"/>
        <end position="231"/>
    </location>
</feature>
<reference evidence="23" key="1">
    <citation type="submission" date="2015-01" db="EMBL/GenBank/DDBJ databases">
        <title>The Genome Sequence of Cryptococcus gattii CA1280.</title>
        <authorList>
            <consortium name="The Broad Institute Genomics Platform"/>
            <person name="Cuomo C."/>
            <person name="Litvintseva A."/>
            <person name="Chen Y."/>
            <person name="Heitman J."/>
            <person name="Sun S."/>
            <person name="Springer D."/>
            <person name="Dromer F."/>
            <person name="Young S."/>
            <person name="Zeng Q."/>
            <person name="Gargeya S."/>
            <person name="Abouelleil A."/>
            <person name="Alvarado L."/>
            <person name="Chapman S.B."/>
            <person name="Gainer-Dewar J."/>
            <person name="Goldberg J."/>
            <person name="Griggs A."/>
            <person name="Gujja S."/>
            <person name="Hansen M."/>
            <person name="Howarth C."/>
            <person name="Imamovic A."/>
            <person name="Larimer J."/>
            <person name="Murphy C."/>
            <person name="Naylor J."/>
            <person name="Pearson M."/>
            <person name="Priest M."/>
            <person name="Roberts A."/>
            <person name="Saif S."/>
            <person name="Shea T."/>
            <person name="Sykes S."/>
            <person name="Wortman J."/>
            <person name="Nusbaum C."/>
            <person name="Birren B."/>
        </authorList>
    </citation>
    <scope>NUCLEOTIDE SEQUENCE [LARGE SCALE GENOMIC DNA]</scope>
    <source>
        <strain evidence="23">CA1280</strain>
    </source>
</reference>
<dbReference type="GO" id="GO:0005524">
    <property type="term" value="F:ATP binding"/>
    <property type="evidence" value="ECO:0007669"/>
    <property type="project" value="UniProtKB-UniRule"/>
</dbReference>
<proteinExistence type="inferred from homology"/>
<evidence type="ECO:0000256" key="17">
    <source>
        <dbReference type="ARBA" id="ARBA00023242"/>
    </source>
</evidence>
<dbReference type="GO" id="GO:0005739">
    <property type="term" value="C:mitochondrion"/>
    <property type="evidence" value="ECO:0007669"/>
    <property type="project" value="UniProtKB-SubCell"/>
</dbReference>
<dbReference type="Pfam" id="PF05970">
    <property type="entry name" value="PIF1"/>
    <property type="match status" value="2"/>
</dbReference>